<dbReference type="InterPro" id="IPR011545">
    <property type="entry name" value="DEAD/DEAH_box_helicase_dom"/>
</dbReference>
<dbReference type="GO" id="GO:0003678">
    <property type="term" value="F:DNA helicase activity"/>
    <property type="evidence" value="ECO:0007669"/>
    <property type="project" value="TreeGrafter"/>
</dbReference>
<dbReference type="Pfam" id="PF00270">
    <property type="entry name" value="DEAD"/>
    <property type="match status" value="1"/>
</dbReference>
<dbReference type="AlphaFoldDB" id="A0A6P3XJM8"/>
<dbReference type="SMART" id="SM00490">
    <property type="entry name" value="HELICc"/>
    <property type="match status" value="1"/>
</dbReference>
<dbReference type="CDD" id="cd18791">
    <property type="entry name" value="SF2_C_RHA"/>
    <property type="match status" value="1"/>
</dbReference>
<feature type="coiled-coil region" evidence="8">
    <location>
        <begin position="704"/>
        <end position="731"/>
    </location>
</feature>
<gene>
    <name evidence="13" type="primary">LOC106746382</name>
</gene>
<dbReference type="PANTHER" id="PTHR18934:SF237">
    <property type="entry name" value="ATP-DEPENDENT DNA_RNA HELICASE DHX36"/>
    <property type="match status" value="1"/>
</dbReference>
<dbReference type="GO" id="GO:0005524">
    <property type="term" value="F:ATP binding"/>
    <property type="evidence" value="ECO:0007669"/>
    <property type="project" value="UniProtKB-KW"/>
</dbReference>
<keyword evidence="12" id="KW-1185">Reference proteome</keyword>
<keyword evidence="6" id="KW-0067">ATP-binding</keyword>
<evidence type="ECO:0000256" key="4">
    <source>
        <dbReference type="ARBA" id="ARBA00022801"/>
    </source>
</evidence>
<dbReference type="GO" id="GO:0002151">
    <property type="term" value="F:G-quadruplex RNA binding"/>
    <property type="evidence" value="ECO:0007669"/>
    <property type="project" value="TreeGrafter"/>
</dbReference>
<dbReference type="PANTHER" id="PTHR18934">
    <property type="entry name" value="ATP-DEPENDENT RNA HELICASE"/>
    <property type="match status" value="1"/>
</dbReference>
<comment type="similarity">
    <text evidence="1">Belongs to the DEAD box helicase family. DEAH subfamily.</text>
</comment>
<dbReference type="Pfam" id="PF04408">
    <property type="entry name" value="WHD_HA2"/>
    <property type="match status" value="1"/>
</dbReference>
<evidence type="ECO:0000256" key="3">
    <source>
        <dbReference type="ARBA" id="ARBA00022741"/>
    </source>
</evidence>
<keyword evidence="3" id="KW-0547">Nucleotide-binding</keyword>
<dbReference type="InterPro" id="IPR011709">
    <property type="entry name" value="DEAD-box_helicase_OB_fold"/>
</dbReference>
<dbReference type="FunFam" id="3.40.50.300:FF:000284">
    <property type="entry name" value="probable ATP-dependent RNA helicase YTHDC2"/>
    <property type="match status" value="1"/>
</dbReference>
<dbReference type="InterPro" id="IPR027417">
    <property type="entry name" value="P-loop_NTPase"/>
</dbReference>
<dbReference type="PROSITE" id="PS00690">
    <property type="entry name" value="DEAH_ATP_HELICASE"/>
    <property type="match status" value="1"/>
</dbReference>
<evidence type="ECO:0000256" key="8">
    <source>
        <dbReference type="SAM" id="Coils"/>
    </source>
</evidence>
<dbReference type="Pfam" id="PF21010">
    <property type="entry name" value="HA2_C"/>
    <property type="match status" value="1"/>
</dbReference>
<dbReference type="InterPro" id="IPR001650">
    <property type="entry name" value="Helicase_C-like"/>
</dbReference>
<dbReference type="InterPro" id="IPR014001">
    <property type="entry name" value="Helicase_ATP-bd"/>
</dbReference>
<evidence type="ECO:0000256" key="7">
    <source>
        <dbReference type="ARBA" id="ARBA00022884"/>
    </source>
</evidence>
<dbReference type="Pfam" id="PF07717">
    <property type="entry name" value="OB_NTP_bind"/>
    <property type="match status" value="1"/>
</dbReference>
<dbReference type="Gene3D" id="1.20.120.1080">
    <property type="match status" value="1"/>
</dbReference>
<evidence type="ECO:0000259" key="10">
    <source>
        <dbReference type="PROSITE" id="PS51192"/>
    </source>
</evidence>
<evidence type="ECO:0000256" key="6">
    <source>
        <dbReference type="ARBA" id="ARBA00022840"/>
    </source>
</evidence>
<accession>A0A6P3XJM8</accession>
<evidence type="ECO:0000313" key="13">
    <source>
        <dbReference type="RefSeq" id="XP_014478437.1"/>
    </source>
</evidence>
<dbReference type="FunFam" id="1.20.120.1080:FF:000002">
    <property type="entry name" value="Putative ATP-dependent RNA helicase DHX36"/>
    <property type="match status" value="1"/>
</dbReference>
<feature type="domain" description="Helicase ATP-binding" evidence="10">
    <location>
        <begin position="188"/>
        <end position="356"/>
    </location>
</feature>
<keyword evidence="5 13" id="KW-0347">Helicase</keyword>
<dbReference type="GO" id="GO:0005737">
    <property type="term" value="C:cytoplasm"/>
    <property type="evidence" value="ECO:0007669"/>
    <property type="project" value="TreeGrafter"/>
</dbReference>
<dbReference type="SUPFAM" id="SSF52540">
    <property type="entry name" value="P-loop containing nucleoside triphosphate hydrolases"/>
    <property type="match status" value="1"/>
</dbReference>
<dbReference type="SMART" id="SM00847">
    <property type="entry name" value="HA2"/>
    <property type="match status" value="1"/>
</dbReference>
<dbReference type="GeneID" id="106746382"/>
<dbReference type="Pfam" id="PF00271">
    <property type="entry name" value="Helicase_C"/>
    <property type="match status" value="1"/>
</dbReference>
<proteinExistence type="inferred from homology"/>
<dbReference type="GO" id="GO:0003724">
    <property type="term" value="F:RNA helicase activity"/>
    <property type="evidence" value="ECO:0007669"/>
    <property type="project" value="UniProtKB-EC"/>
</dbReference>
<dbReference type="EC" id="3.6.4.13" evidence="2"/>
<dbReference type="Proteomes" id="UP000515204">
    <property type="component" value="Unplaced"/>
</dbReference>
<name>A0A6P3XJM8_DINQU</name>
<evidence type="ECO:0000256" key="2">
    <source>
        <dbReference type="ARBA" id="ARBA00012552"/>
    </source>
</evidence>
<reference evidence="13" key="1">
    <citation type="submission" date="2025-08" db="UniProtKB">
        <authorList>
            <consortium name="RefSeq"/>
        </authorList>
    </citation>
    <scope>IDENTIFICATION</scope>
</reference>
<feature type="domain" description="Helicase C-terminal" evidence="11">
    <location>
        <begin position="445"/>
        <end position="615"/>
    </location>
</feature>
<dbReference type="Gene3D" id="3.40.50.300">
    <property type="entry name" value="P-loop containing nucleotide triphosphate hydrolases"/>
    <property type="match status" value="2"/>
</dbReference>
<dbReference type="GO" id="GO:0016787">
    <property type="term" value="F:hydrolase activity"/>
    <property type="evidence" value="ECO:0007669"/>
    <property type="project" value="UniProtKB-KW"/>
</dbReference>
<feature type="region of interest" description="Disordered" evidence="9">
    <location>
        <begin position="1"/>
        <end position="51"/>
    </location>
</feature>
<dbReference type="InterPro" id="IPR002464">
    <property type="entry name" value="DNA/RNA_helicase_DEAH_CS"/>
</dbReference>
<protein>
    <recommendedName>
        <fullName evidence="2">RNA helicase</fullName>
        <ecNumber evidence="2">3.6.4.13</ecNumber>
    </recommendedName>
</protein>
<organism evidence="12 13">
    <name type="scientific">Dinoponera quadriceps</name>
    <name type="common">South American ant</name>
    <dbReference type="NCBI Taxonomy" id="609295"/>
    <lineage>
        <taxon>Eukaryota</taxon>
        <taxon>Metazoa</taxon>
        <taxon>Ecdysozoa</taxon>
        <taxon>Arthropoda</taxon>
        <taxon>Hexapoda</taxon>
        <taxon>Insecta</taxon>
        <taxon>Pterygota</taxon>
        <taxon>Neoptera</taxon>
        <taxon>Endopterygota</taxon>
        <taxon>Hymenoptera</taxon>
        <taxon>Apocrita</taxon>
        <taxon>Aculeata</taxon>
        <taxon>Formicoidea</taxon>
        <taxon>Formicidae</taxon>
        <taxon>Ponerinae</taxon>
        <taxon>Ponerini</taxon>
        <taxon>Dinoponera</taxon>
    </lineage>
</organism>
<sequence length="974" mass="112033">MWHRQYLSRGRSAGQRAIREEERTQSSYSGQERTPIRGKKRGHPPGLRGKEIGLYYRDRNREKAKHANENSPVLKLSSYLSDRIKTILNISKLSCESPSDADEKPESQNNYRHISDSQFKRKFLEIVNGNIQSNIAMALNMESKLQRTCYLDKALQAEYDDKQDQTEYKNMLKFRSKLPAYQKRSEILQLIQDNQVVVISGETGCGKTTQVAQFILDDQLKAGNGSVTRIVCTQPRRISAISVAERVAAERAERLGKSVGYQIRLEKVAAREQGSILFCTTGVLLQFMKTDPALRNFSHVILDEIHERSTESDFVITLLKQVIPKRSDLKLLLMSATLNSERFSTYYNRCPMIHIPGFTYPVEEFYLEDILSFIDFKFKEPKPEPVGYKRHLKRYKELQNKKDEFMDMIQPYTRQLITEKKYSRQVIDQIRNSSSEELSLELIERLVRHICYTKGPGAILIFLPGMMDIITLNRMMVGSRHYPDRNYIIYPLHSRMPTVDQKLIFQEPPNGIRKIIIATSIAETSITIEDVVYVIDCGKMKLGRFDVDKNIQTLEPEWVSLANAKQRRGRAGRVKSGECYHMYTRAREMLLDHYPLPEMLRTRLEEVILQIKILQLGKAKEFLADVMDPPDLKAIDLSLELLRTLNALDQYEHLTPLGYHLAHLPLDPRTGKMILWAALFSCAEPIFAIAASLTFKDAFYCPMGKEEEANMKKLELSMEQYSDHMALAEALRRFELAYQRGDAGRFCREYFLSYNTLKLLSEMKTDFARYLYEMKFLDSKNPNDMNANRNSNNMALIKAIVCAGLYPNIAVVRRATKQGVIGWTPEDGTVRTHPSSVNNRNANFPSRYFTYFTKQRSTAIFLHDTTCVSIPILLFARPNMLIKREKGKCMISFIFSDNIACEPDTAEVIQDLHEALNTLLEYKVMHPATVSWSSAEGQLLKAIIELVSQKDEEIGFGDDTASKSFDNYDEPDTH</sequence>
<dbReference type="RefSeq" id="XP_014478437.1">
    <property type="nucleotide sequence ID" value="XM_014622951.1"/>
</dbReference>
<dbReference type="GO" id="GO:0005634">
    <property type="term" value="C:nucleus"/>
    <property type="evidence" value="ECO:0007669"/>
    <property type="project" value="TreeGrafter"/>
</dbReference>
<dbReference type="SMART" id="SM00487">
    <property type="entry name" value="DEXDc"/>
    <property type="match status" value="1"/>
</dbReference>
<keyword evidence="8" id="KW-0175">Coiled coil</keyword>
<evidence type="ECO:0000313" key="12">
    <source>
        <dbReference type="Proteomes" id="UP000515204"/>
    </source>
</evidence>
<dbReference type="KEGG" id="dqu:106746382"/>
<evidence type="ECO:0000256" key="5">
    <source>
        <dbReference type="ARBA" id="ARBA00022806"/>
    </source>
</evidence>
<evidence type="ECO:0000256" key="1">
    <source>
        <dbReference type="ARBA" id="ARBA00008792"/>
    </source>
</evidence>
<dbReference type="InterPro" id="IPR007502">
    <property type="entry name" value="Helicase-assoc_dom"/>
</dbReference>
<evidence type="ECO:0000259" key="11">
    <source>
        <dbReference type="PROSITE" id="PS51194"/>
    </source>
</evidence>
<keyword evidence="4" id="KW-0378">Hydrolase</keyword>
<dbReference type="PROSITE" id="PS51192">
    <property type="entry name" value="HELICASE_ATP_BIND_1"/>
    <property type="match status" value="1"/>
</dbReference>
<dbReference type="OrthoDB" id="5600252at2759"/>
<evidence type="ECO:0000256" key="9">
    <source>
        <dbReference type="SAM" id="MobiDB-lite"/>
    </source>
</evidence>
<dbReference type="InterPro" id="IPR048333">
    <property type="entry name" value="HA2_WH"/>
</dbReference>
<keyword evidence="7" id="KW-0694">RNA-binding</keyword>
<dbReference type="GO" id="GO:0051880">
    <property type="term" value="F:G-quadruplex DNA binding"/>
    <property type="evidence" value="ECO:0007669"/>
    <property type="project" value="TreeGrafter"/>
</dbReference>
<dbReference type="PROSITE" id="PS51194">
    <property type="entry name" value="HELICASE_CTER"/>
    <property type="match status" value="1"/>
</dbReference>